<keyword evidence="2" id="KW-1185">Reference proteome</keyword>
<dbReference type="Gene3D" id="3.40.50.1820">
    <property type="entry name" value="alpha/beta hydrolase"/>
    <property type="match status" value="1"/>
</dbReference>
<sequence>MAATSNRRAGVPMAQRLVHFASNRLWDEAGAAFGASCGAPPERLWLGAVPVEVQPDPEGDAGAVGAPLVSGIDDFGAPGGTAEAVLADWLDRAEAADAVPLLTVHGFNYSFAESCARAGNFCDVVEAVAGQRLAPLAFCWPSNGVGSIDEYRRDQQDCDSSGPALARLIRQIALAAAGRARKPAYLAHSMGARATRCAMQALAAAGPLPAAPVFAQAVIIAGDEAVTALEPGGPLWPLADIADWVTIGVFADDATLTKISGHLNGVARLGAAGPLTPPPPESRVFVVDYGMAVAWKEAPGATSWNFVGHQYYRNDPLVIRDLAAALGGTASPERIARRRWARVEPGYAIREIAGRLYLV</sequence>
<reference evidence="1 2" key="1">
    <citation type="submission" date="2016-10" db="EMBL/GenBank/DDBJ databases">
        <title>Draft Genome sequence of Roseomonas sp. strain M3.</title>
        <authorList>
            <person name="Subhash Y."/>
            <person name="Lee S."/>
        </authorList>
    </citation>
    <scope>NUCLEOTIDE SEQUENCE [LARGE SCALE GENOMIC DNA]</scope>
    <source>
        <strain evidence="1 2">M3</strain>
    </source>
</reference>
<gene>
    <name evidence="1" type="ORF">BKE38_06155</name>
</gene>
<dbReference type="InterPro" id="IPR010297">
    <property type="entry name" value="DUF900_hydrolase"/>
</dbReference>
<dbReference type="InterPro" id="IPR029058">
    <property type="entry name" value="AB_hydrolase_fold"/>
</dbReference>
<proteinExistence type="predicted"/>
<dbReference type="Pfam" id="PF05990">
    <property type="entry name" value="DUF900"/>
    <property type="match status" value="1"/>
</dbReference>
<dbReference type="Proteomes" id="UP000188879">
    <property type="component" value="Unassembled WGS sequence"/>
</dbReference>
<name>A0A1V2H7V8_9PROT</name>
<dbReference type="EMBL" id="MLCO01000044">
    <property type="protein sequence ID" value="ONG56391.1"/>
    <property type="molecule type" value="Genomic_DNA"/>
</dbReference>
<protein>
    <recommendedName>
        <fullName evidence="3">Alpha/beta hydrolase</fullName>
    </recommendedName>
</protein>
<organism evidence="1 2">
    <name type="scientific">Teichococcus deserti</name>
    <dbReference type="NCBI Taxonomy" id="1817963"/>
    <lineage>
        <taxon>Bacteria</taxon>
        <taxon>Pseudomonadati</taxon>
        <taxon>Pseudomonadota</taxon>
        <taxon>Alphaproteobacteria</taxon>
        <taxon>Acetobacterales</taxon>
        <taxon>Roseomonadaceae</taxon>
        <taxon>Roseomonas</taxon>
    </lineage>
</organism>
<comment type="caution">
    <text evidence="1">The sequence shown here is derived from an EMBL/GenBank/DDBJ whole genome shotgun (WGS) entry which is preliminary data.</text>
</comment>
<dbReference type="OrthoDB" id="9797755at2"/>
<evidence type="ECO:0000313" key="2">
    <source>
        <dbReference type="Proteomes" id="UP000188879"/>
    </source>
</evidence>
<accession>A0A1V2H7V8</accession>
<dbReference type="RefSeq" id="WP_076956499.1">
    <property type="nucleotide sequence ID" value="NZ_MLCO01000044.1"/>
</dbReference>
<evidence type="ECO:0008006" key="3">
    <source>
        <dbReference type="Google" id="ProtNLM"/>
    </source>
</evidence>
<evidence type="ECO:0000313" key="1">
    <source>
        <dbReference type="EMBL" id="ONG56391.1"/>
    </source>
</evidence>
<dbReference type="AlphaFoldDB" id="A0A1V2H7V8"/>
<dbReference type="SUPFAM" id="SSF53474">
    <property type="entry name" value="alpha/beta-Hydrolases"/>
    <property type="match status" value="1"/>
</dbReference>